<protein>
    <submittedName>
        <fullName evidence="1">Uncharacterized protein</fullName>
    </submittedName>
</protein>
<organism evidence="1 2">
    <name type="scientific">Sulfitobacter albidus</name>
    <dbReference type="NCBI Taxonomy" id="2829501"/>
    <lineage>
        <taxon>Bacteria</taxon>
        <taxon>Pseudomonadati</taxon>
        <taxon>Pseudomonadota</taxon>
        <taxon>Alphaproteobacteria</taxon>
        <taxon>Rhodobacterales</taxon>
        <taxon>Roseobacteraceae</taxon>
        <taxon>Sulfitobacter</taxon>
    </lineage>
</organism>
<accession>A0A975JAT6</accession>
<gene>
    <name evidence="1" type="ORF">KDD17_08325</name>
</gene>
<proteinExistence type="predicted"/>
<sequence length="86" mass="9014">MRGLSIVCVLVATAAGADADKKAALIDAMNAEGCKMTTSRANEVMPELGIDRATAIRLSREMMAEGIATFAEDEETLLLLPPACTS</sequence>
<reference evidence="1" key="1">
    <citation type="submission" date="2021-04" db="EMBL/GenBank/DDBJ databases">
        <title>Complete genome sequence for Sulfitobacter sp. strain JK7-1.</title>
        <authorList>
            <person name="Park S.-J."/>
        </authorList>
    </citation>
    <scope>NUCLEOTIDE SEQUENCE</scope>
    <source>
        <strain evidence="1">JK7-1</strain>
    </source>
</reference>
<evidence type="ECO:0000313" key="2">
    <source>
        <dbReference type="Proteomes" id="UP000683291"/>
    </source>
</evidence>
<dbReference type="AlphaFoldDB" id="A0A975JAT6"/>
<keyword evidence="2" id="KW-1185">Reference proteome</keyword>
<dbReference type="EMBL" id="CP073581">
    <property type="protein sequence ID" value="QUJ75052.1"/>
    <property type="molecule type" value="Genomic_DNA"/>
</dbReference>
<evidence type="ECO:0000313" key="1">
    <source>
        <dbReference type="EMBL" id="QUJ75052.1"/>
    </source>
</evidence>
<dbReference type="Proteomes" id="UP000683291">
    <property type="component" value="Chromosome 1"/>
</dbReference>
<name>A0A975JAT6_9RHOB</name>
<dbReference type="RefSeq" id="WP_212703257.1">
    <property type="nucleotide sequence ID" value="NZ_CP073581.1"/>
</dbReference>
<dbReference type="KEGG" id="sual:KDD17_08325"/>